<feature type="signal peptide" evidence="1">
    <location>
        <begin position="1"/>
        <end position="19"/>
    </location>
</feature>
<evidence type="ECO:0000313" key="3">
    <source>
        <dbReference type="Proteomes" id="UP001162060"/>
    </source>
</evidence>
<feature type="chain" id="PRO_5043527823" evidence="1">
    <location>
        <begin position="20"/>
        <end position="227"/>
    </location>
</feature>
<evidence type="ECO:0000256" key="1">
    <source>
        <dbReference type="SAM" id="SignalP"/>
    </source>
</evidence>
<keyword evidence="1" id="KW-0732">Signal</keyword>
<evidence type="ECO:0000313" key="2">
    <source>
        <dbReference type="EMBL" id="CAK7932412.1"/>
    </source>
</evidence>
<dbReference type="AlphaFoldDB" id="A0AAV1UEE6"/>
<gene>
    <name evidence="2" type="ORF">PM001_LOCUS17562</name>
</gene>
<accession>A0AAV1UEE6</accession>
<organism evidence="2 3">
    <name type="scientific">Peronospora matthiolae</name>
    <dbReference type="NCBI Taxonomy" id="2874970"/>
    <lineage>
        <taxon>Eukaryota</taxon>
        <taxon>Sar</taxon>
        <taxon>Stramenopiles</taxon>
        <taxon>Oomycota</taxon>
        <taxon>Peronosporomycetes</taxon>
        <taxon>Peronosporales</taxon>
        <taxon>Peronosporaceae</taxon>
        <taxon>Peronospora</taxon>
    </lineage>
</organism>
<comment type="caution">
    <text evidence="2">The sequence shown here is derived from an EMBL/GenBank/DDBJ whole genome shotgun (WGS) entry which is preliminary data.</text>
</comment>
<dbReference type="EMBL" id="CAKLBY020000189">
    <property type="protein sequence ID" value="CAK7932412.1"/>
    <property type="molecule type" value="Genomic_DNA"/>
</dbReference>
<name>A0AAV1UEE6_9STRA</name>
<proteinExistence type="predicted"/>
<sequence length="227" mass="26049">MRQLFPLLMALVVPLSAAAGQPSTLSNRTHNAALSLIDVPFPSKVNASIAPESTATDDASLDGSDSDNQNKEARGVMNCLPLFSDTLNAVRTKYLLWREKRPLEVLGHFGIREKLNRPINYERRMRWIDYAHAFFTQYGSFGDDSGRRHVRKLVKEQRMYYHELRKDSRMKEYADSMQHTLAVKFGDGFLDMRQVWLKDQVNPGEVYRMMSVAADQKLTGSLTEWEM</sequence>
<dbReference type="Proteomes" id="UP001162060">
    <property type="component" value="Unassembled WGS sequence"/>
</dbReference>
<reference evidence="2" key="1">
    <citation type="submission" date="2024-01" db="EMBL/GenBank/DDBJ databases">
        <authorList>
            <person name="Webb A."/>
        </authorList>
    </citation>
    <scope>NUCLEOTIDE SEQUENCE</scope>
    <source>
        <strain evidence="2">Pm1</strain>
    </source>
</reference>
<protein>
    <submittedName>
        <fullName evidence="2">Uncharacterized protein</fullName>
    </submittedName>
</protein>